<feature type="region of interest" description="Interaction with substrate tRNA" evidence="10">
    <location>
        <begin position="27"/>
        <end position="30"/>
    </location>
</feature>
<dbReference type="InterPro" id="IPR018022">
    <property type="entry name" value="IPT"/>
</dbReference>
<dbReference type="FunFam" id="1.10.20.140:FF:000001">
    <property type="entry name" value="tRNA dimethylallyltransferase"/>
    <property type="match status" value="1"/>
</dbReference>
<feature type="site" description="Interaction with substrate tRNA" evidence="10">
    <location>
        <position position="115"/>
    </location>
</feature>
<evidence type="ECO:0000256" key="12">
    <source>
        <dbReference type="RuleBase" id="RU003784"/>
    </source>
</evidence>
<evidence type="ECO:0000256" key="8">
    <source>
        <dbReference type="ARBA" id="ARBA00022842"/>
    </source>
</evidence>
<evidence type="ECO:0000256" key="10">
    <source>
        <dbReference type="HAMAP-Rule" id="MF_00185"/>
    </source>
</evidence>
<keyword evidence="6 10" id="KW-0547">Nucleotide-binding</keyword>
<dbReference type="NCBIfam" id="TIGR00174">
    <property type="entry name" value="miaA"/>
    <property type="match status" value="1"/>
</dbReference>
<keyword evidence="4 10" id="KW-0808">Transferase</keyword>
<feature type="binding site" evidence="10">
    <location>
        <begin position="4"/>
        <end position="9"/>
    </location>
    <ligand>
        <name>substrate</name>
    </ligand>
</feature>
<protein>
    <recommendedName>
        <fullName evidence="10">tRNA dimethylallyltransferase</fullName>
        <ecNumber evidence="10">2.5.1.75</ecNumber>
    </recommendedName>
    <alternativeName>
        <fullName evidence="10">Dimethylallyl diphosphate:tRNA dimethylallyltransferase</fullName>
        <shortName evidence="10">DMAPP:tRNA dimethylallyltransferase</shortName>
        <shortName evidence="10">DMATase</shortName>
    </alternativeName>
    <alternativeName>
        <fullName evidence="10">Isopentenyl-diphosphate:tRNA isopentenyltransferase</fullName>
        <shortName evidence="10">IPP transferase</shortName>
        <shortName evidence="10">IPPT</shortName>
        <shortName evidence="10">IPTase</shortName>
    </alternativeName>
</protein>
<dbReference type="EMBL" id="FOEG01000001">
    <property type="protein sequence ID" value="SEO59612.1"/>
    <property type="molecule type" value="Genomic_DNA"/>
</dbReference>
<evidence type="ECO:0000256" key="4">
    <source>
        <dbReference type="ARBA" id="ARBA00022679"/>
    </source>
</evidence>
<evidence type="ECO:0000256" key="6">
    <source>
        <dbReference type="ARBA" id="ARBA00022741"/>
    </source>
</evidence>
<keyword evidence="8 10" id="KW-0460">Magnesium</keyword>
<dbReference type="GO" id="GO:0052381">
    <property type="term" value="F:tRNA dimethylallyltransferase activity"/>
    <property type="evidence" value="ECO:0007669"/>
    <property type="project" value="UniProtKB-UniRule"/>
</dbReference>
<organism evidence="14 15">
    <name type="scientific">Aquisalimonas asiatica</name>
    <dbReference type="NCBI Taxonomy" id="406100"/>
    <lineage>
        <taxon>Bacteria</taxon>
        <taxon>Pseudomonadati</taxon>
        <taxon>Pseudomonadota</taxon>
        <taxon>Gammaproteobacteria</taxon>
        <taxon>Chromatiales</taxon>
        <taxon>Ectothiorhodospiraceae</taxon>
        <taxon>Aquisalimonas</taxon>
    </lineage>
</organism>
<dbReference type="Gene3D" id="1.10.20.140">
    <property type="match status" value="1"/>
</dbReference>
<sequence length="300" mass="33413">MGPTASGKTGAALALARRFPVHIISVDSAQVYRGMDIGTAKPSREVLERVPHGLVDICDPADAYSAARFCEDVPVEVRKARSAGRVPLLVGGTMLYFRALEHGLADLPTADAELRERMEGEAAARGWDALHRELAAVDPESARRIHPNDTQRIQRALEIYRLSGSTMTALLADVRRPEPVGTLVKYVLAPPRRETLNARIAQRFDAMLDNGFVQEVEALRARGDLGLNHPSMRAVGYRQVWQYLDGAFDRAQLRENGIVATRQFAKRQVTWLRKETDAVWMDPDRDPVVDRLTHVIESMS</sequence>
<feature type="binding site" evidence="10">
    <location>
        <begin position="2"/>
        <end position="9"/>
    </location>
    <ligand>
        <name>ATP</name>
        <dbReference type="ChEBI" id="CHEBI:30616"/>
    </ligand>
</feature>
<evidence type="ECO:0000256" key="7">
    <source>
        <dbReference type="ARBA" id="ARBA00022840"/>
    </source>
</evidence>
<comment type="caution">
    <text evidence="10">Lacks conserved residue(s) required for the propagation of feature annotation.</text>
</comment>
<evidence type="ECO:0000256" key="13">
    <source>
        <dbReference type="RuleBase" id="RU003785"/>
    </source>
</evidence>
<keyword evidence="5 10" id="KW-0819">tRNA processing</keyword>
<dbReference type="Gene3D" id="3.40.50.300">
    <property type="entry name" value="P-loop containing nucleotide triphosphate hydrolases"/>
    <property type="match status" value="1"/>
</dbReference>
<comment type="catalytic activity">
    <reaction evidence="9 10 11">
        <text>adenosine(37) in tRNA + dimethylallyl diphosphate = N(6)-dimethylallyladenosine(37) in tRNA + diphosphate</text>
        <dbReference type="Rhea" id="RHEA:26482"/>
        <dbReference type="Rhea" id="RHEA-COMP:10162"/>
        <dbReference type="Rhea" id="RHEA-COMP:10375"/>
        <dbReference type="ChEBI" id="CHEBI:33019"/>
        <dbReference type="ChEBI" id="CHEBI:57623"/>
        <dbReference type="ChEBI" id="CHEBI:74411"/>
        <dbReference type="ChEBI" id="CHEBI:74415"/>
        <dbReference type="EC" id="2.5.1.75"/>
    </reaction>
</comment>
<keyword evidence="15" id="KW-1185">Reference proteome</keyword>
<evidence type="ECO:0000256" key="11">
    <source>
        <dbReference type="RuleBase" id="RU003783"/>
    </source>
</evidence>
<dbReference type="STRING" id="406100.SAMN04488052_101895"/>
<dbReference type="EC" id="2.5.1.75" evidence="10"/>
<dbReference type="GO" id="GO:0006400">
    <property type="term" value="P:tRNA modification"/>
    <property type="evidence" value="ECO:0007669"/>
    <property type="project" value="TreeGrafter"/>
</dbReference>
<dbReference type="AlphaFoldDB" id="A0A1H8QZG1"/>
<evidence type="ECO:0000256" key="3">
    <source>
        <dbReference type="ARBA" id="ARBA00005842"/>
    </source>
</evidence>
<feature type="site" description="Interaction with substrate tRNA" evidence="10">
    <location>
        <position position="93"/>
    </location>
</feature>
<evidence type="ECO:0000256" key="5">
    <source>
        <dbReference type="ARBA" id="ARBA00022694"/>
    </source>
</evidence>
<proteinExistence type="inferred from homology"/>
<keyword evidence="7 10" id="KW-0067">ATP-binding</keyword>
<comment type="function">
    <text evidence="2 10 12">Catalyzes the transfer of a dimethylallyl group onto the adenine at position 37 in tRNAs that read codons beginning with uridine, leading to the formation of N6-(dimethylallyl)adenosine (i(6)A).</text>
</comment>
<dbReference type="Proteomes" id="UP000199657">
    <property type="component" value="Unassembled WGS sequence"/>
</dbReference>
<dbReference type="InterPro" id="IPR039657">
    <property type="entry name" value="Dimethylallyltransferase"/>
</dbReference>
<accession>A0A1H8QZG1</accession>
<dbReference type="PANTHER" id="PTHR11088:SF60">
    <property type="entry name" value="TRNA DIMETHYLALLYLTRANSFERASE"/>
    <property type="match status" value="1"/>
</dbReference>
<evidence type="ECO:0000256" key="9">
    <source>
        <dbReference type="ARBA" id="ARBA00049563"/>
    </source>
</evidence>
<dbReference type="SUPFAM" id="SSF52540">
    <property type="entry name" value="P-loop containing nucleoside triphosphate hydrolases"/>
    <property type="match status" value="1"/>
</dbReference>
<dbReference type="HAMAP" id="MF_00185">
    <property type="entry name" value="IPP_trans"/>
    <property type="match status" value="1"/>
</dbReference>
<name>A0A1H8QZG1_9GAMM</name>
<reference evidence="14 15" key="1">
    <citation type="submission" date="2016-10" db="EMBL/GenBank/DDBJ databases">
        <authorList>
            <person name="de Groot N.N."/>
        </authorList>
    </citation>
    <scope>NUCLEOTIDE SEQUENCE [LARGE SCALE GENOMIC DNA]</scope>
    <source>
        <strain evidence="14 15">CGMCC 1.6291</strain>
    </source>
</reference>
<dbReference type="PANTHER" id="PTHR11088">
    <property type="entry name" value="TRNA DIMETHYLALLYLTRANSFERASE"/>
    <property type="match status" value="1"/>
</dbReference>
<dbReference type="InterPro" id="IPR027417">
    <property type="entry name" value="P-loop_NTPase"/>
</dbReference>
<dbReference type="RefSeq" id="WP_091640228.1">
    <property type="nucleotide sequence ID" value="NZ_FOEG01000001.1"/>
</dbReference>
<evidence type="ECO:0000313" key="15">
    <source>
        <dbReference type="Proteomes" id="UP000199657"/>
    </source>
</evidence>
<feature type="region of interest" description="Interaction with substrate tRNA" evidence="10">
    <location>
        <begin position="151"/>
        <end position="155"/>
    </location>
</feature>
<dbReference type="GO" id="GO:0005524">
    <property type="term" value="F:ATP binding"/>
    <property type="evidence" value="ECO:0007669"/>
    <property type="project" value="UniProtKB-UniRule"/>
</dbReference>
<comment type="similarity">
    <text evidence="3 10 13">Belongs to the IPP transferase family.</text>
</comment>
<evidence type="ECO:0000313" key="14">
    <source>
        <dbReference type="EMBL" id="SEO59612.1"/>
    </source>
</evidence>
<comment type="cofactor">
    <cofactor evidence="1 10">
        <name>Mg(2+)</name>
        <dbReference type="ChEBI" id="CHEBI:18420"/>
    </cofactor>
</comment>
<evidence type="ECO:0000256" key="1">
    <source>
        <dbReference type="ARBA" id="ARBA00001946"/>
    </source>
</evidence>
<gene>
    <name evidence="10" type="primary">miaA</name>
    <name evidence="14" type="ORF">SAMN04488052_101895</name>
</gene>
<evidence type="ECO:0000256" key="2">
    <source>
        <dbReference type="ARBA" id="ARBA00003213"/>
    </source>
</evidence>
<dbReference type="OrthoDB" id="9776390at2"/>
<comment type="subunit">
    <text evidence="10">Monomer.</text>
</comment>
<dbReference type="Pfam" id="PF01715">
    <property type="entry name" value="IPPT"/>
    <property type="match status" value="1"/>
</dbReference>